<dbReference type="InterPro" id="IPR017871">
    <property type="entry name" value="ABC_transporter-like_CS"/>
</dbReference>
<dbReference type="SUPFAM" id="SSF90123">
    <property type="entry name" value="ABC transporter transmembrane region"/>
    <property type="match status" value="1"/>
</dbReference>
<dbReference type="Pfam" id="PF00005">
    <property type="entry name" value="ABC_tran"/>
    <property type="match status" value="1"/>
</dbReference>
<dbReference type="eggNOG" id="COG4987">
    <property type="taxonomic scope" value="Bacteria"/>
</dbReference>
<keyword evidence="12" id="KW-1185">Reference proteome</keyword>
<dbReference type="STRING" id="545619.SAMN04489860_1387"/>
<evidence type="ECO:0000256" key="3">
    <source>
        <dbReference type="ARBA" id="ARBA00022741"/>
    </source>
</evidence>
<comment type="subcellular location">
    <subcellularLocation>
        <location evidence="1">Cell membrane</location>
        <topology evidence="1">Multi-pass membrane protein</topology>
    </subcellularLocation>
</comment>
<evidence type="ECO:0000256" key="6">
    <source>
        <dbReference type="ARBA" id="ARBA00023136"/>
    </source>
</evidence>
<dbReference type="InterPro" id="IPR003439">
    <property type="entry name" value="ABC_transporter-like_ATP-bd"/>
</dbReference>
<evidence type="ECO:0000259" key="10">
    <source>
        <dbReference type="PROSITE" id="PS50929"/>
    </source>
</evidence>
<dbReference type="PROSITE" id="PS50893">
    <property type="entry name" value="ABC_TRANSPORTER_2"/>
    <property type="match status" value="1"/>
</dbReference>
<organism evidence="11 12">
    <name type="scientific">Paraoerskovia marina</name>
    <dbReference type="NCBI Taxonomy" id="545619"/>
    <lineage>
        <taxon>Bacteria</taxon>
        <taxon>Bacillati</taxon>
        <taxon>Actinomycetota</taxon>
        <taxon>Actinomycetes</taxon>
        <taxon>Micrococcales</taxon>
        <taxon>Cellulomonadaceae</taxon>
        <taxon>Paraoerskovia</taxon>
    </lineage>
</organism>
<evidence type="ECO:0000256" key="4">
    <source>
        <dbReference type="ARBA" id="ARBA00022840"/>
    </source>
</evidence>
<dbReference type="OrthoDB" id="3237158at2"/>
<dbReference type="PANTHER" id="PTHR24221">
    <property type="entry name" value="ATP-BINDING CASSETTE SUB-FAMILY B"/>
    <property type="match status" value="1"/>
</dbReference>
<protein>
    <submittedName>
        <fullName evidence="11">ATP-binding cassette, subfamily C, CydC</fullName>
    </submittedName>
</protein>
<dbReference type="PROSITE" id="PS50929">
    <property type="entry name" value="ABC_TM1F"/>
    <property type="match status" value="1"/>
</dbReference>
<evidence type="ECO:0000256" key="2">
    <source>
        <dbReference type="ARBA" id="ARBA00022692"/>
    </source>
</evidence>
<dbReference type="PROSITE" id="PS00211">
    <property type="entry name" value="ABC_TRANSPORTER_1"/>
    <property type="match status" value="1"/>
</dbReference>
<feature type="transmembrane region" description="Helical" evidence="8">
    <location>
        <begin position="257"/>
        <end position="279"/>
    </location>
</feature>
<feature type="compositionally biased region" description="Low complexity" evidence="7">
    <location>
        <begin position="334"/>
        <end position="351"/>
    </location>
</feature>
<accession>A0A1H1RL83</accession>
<dbReference type="Proteomes" id="UP000185663">
    <property type="component" value="Chromosome I"/>
</dbReference>
<evidence type="ECO:0000313" key="11">
    <source>
        <dbReference type="EMBL" id="SDS36460.1"/>
    </source>
</evidence>
<dbReference type="AlphaFoldDB" id="A0A1H1RL83"/>
<dbReference type="InterPro" id="IPR036640">
    <property type="entry name" value="ABC1_TM_sf"/>
</dbReference>
<feature type="transmembrane region" description="Helical" evidence="8">
    <location>
        <begin position="170"/>
        <end position="191"/>
    </location>
</feature>
<dbReference type="InterPro" id="IPR039421">
    <property type="entry name" value="Type_1_exporter"/>
</dbReference>
<keyword evidence="4 11" id="KW-0067">ATP-binding</keyword>
<dbReference type="Gene3D" id="3.40.50.300">
    <property type="entry name" value="P-loop containing nucleotide triphosphate hydrolases"/>
    <property type="match status" value="1"/>
</dbReference>
<dbReference type="GO" id="GO:0005886">
    <property type="term" value="C:plasma membrane"/>
    <property type="evidence" value="ECO:0007669"/>
    <property type="project" value="UniProtKB-SubCell"/>
</dbReference>
<dbReference type="GO" id="GO:0005524">
    <property type="term" value="F:ATP binding"/>
    <property type="evidence" value="ECO:0007669"/>
    <property type="project" value="UniProtKB-KW"/>
</dbReference>
<dbReference type="RefSeq" id="WP_083372053.1">
    <property type="nucleotide sequence ID" value="NZ_LT629776.1"/>
</dbReference>
<keyword evidence="2 8" id="KW-0812">Transmembrane</keyword>
<feature type="domain" description="ABC transporter" evidence="9">
    <location>
        <begin position="354"/>
        <end position="583"/>
    </location>
</feature>
<dbReference type="SMART" id="SM00382">
    <property type="entry name" value="AAA"/>
    <property type="match status" value="1"/>
</dbReference>
<dbReference type="PANTHER" id="PTHR24221:SF654">
    <property type="entry name" value="ATP-BINDING CASSETTE SUB-FAMILY B MEMBER 6"/>
    <property type="match status" value="1"/>
</dbReference>
<dbReference type="EMBL" id="LT629776">
    <property type="protein sequence ID" value="SDS36460.1"/>
    <property type="molecule type" value="Genomic_DNA"/>
</dbReference>
<name>A0A1H1RL83_9CELL</name>
<feature type="transmembrane region" description="Helical" evidence="8">
    <location>
        <begin position="142"/>
        <end position="164"/>
    </location>
</feature>
<evidence type="ECO:0000256" key="8">
    <source>
        <dbReference type="SAM" id="Phobius"/>
    </source>
</evidence>
<dbReference type="GO" id="GO:0034040">
    <property type="term" value="F:ATPase-coupled lipid transmembrane transporter activity"/>
    <property type="evidence" value="ECO:0007669"/>
    <property type="project" value="TreeGrafter"/>
</dbReference>
<evidence type="ECO:0000256" key="1">
    <source>
        <dbReference type="ARBA" id="ARBA00004651"/>
    </source>
</evidence>
<keyword evidence="6 8" id="KW-0472">Membrane</keyword>
<dbReference type="InterPro" id="IPR003593">
    <property type="entry name" value="AAA+_ATPase"/>
</dbReference>
<feature type="domain" description="ABC transmembrane type-1" evidence="10">
    <location>
        <begin position="34"/>
        <end position="311"/>
    </location>
</feature>
<feature type="region of interest" description="Disordered" evidence="7">
    <location>
        <begin position="326"/>
        <end position="353"/>
    </location>
</feature>
<proteinExistence type="predicted"/>
<dbReference type="InterPro" id="IPR027417">
    <property type="entry name" value="P-loop_NTPase"/>
</dbReference>
<evidence type="ECO:0000259" key="9">
    <source>
        <dbReference type="PROSITE" id="PS50893"/>
    </source>
</evidence>
<feature type="transmembrane region" description="Helical" evidence="8">
    <location>
        <begin position="285"/>
        <end position="309"/>
    </location>
</feature>
<dbReference type="SUPFAM" id="SSF52540">
    <property type="entry name" value="P-loop containing nucleoside triphosphate hydrolases"/>
    <property type="match status" value="1"/>
</dbReference>
<evidence type="ECO:0000256" key="7">
    <source>
        <dbReference type="SAM" id="MobiDB-lite"/>
    </source>
</evidence>
<dbReference type="CDD" id="cd03228">
    <property type="entry name" value="ABCC_MRP_Like"/>
    <property type="match status" value="1"/>
</dbReference>
<dbReference type="GO" id="GO:0016887">
    <property type="term" value="F:ATP hydrolysis activity"/>
    <property type="evidence" value="ECO:0007669"/>
    <property type="project" value="InterPro"/>
</dbReference>
<dbReference type="GO" id="GO:0034775">
    <property type="term" value="P:glutathione transmembrane transport"/>
    <property type="evidence" value="ECO:0007669"/>
    <property type="project" value="InterPro"/>
</dbReference>
<dbReference type="InterPro" id="IPR011527">
    <property type="entry name" value="ABC1_TM_dom"/>
</dbReference>
<gene>
    <name evidence="11" type="ORF">SAMN04489860_1387</name>
</gene>
<dbReference type="GO" id="GO:0140359">
    <property type="term" value="F:ABC-type transporter activity"/>
    <property type="evidence" value="ECO:0007669"/>
    <property type="project" value="InterPro"/>
</dbReference>
<evidence type="ECO:0000256" key="5">
    <source>
        <dbReference type="ARBA" id="ARBA00022989"/>
    </source>
</evidence>
<dbReference type="Pfam" id="PF00664">
    <property type="entry name" value="ABC_membrane"/>
    <property type="match status" value="1"/>
</dbReference>
<dbReference type="Gene3D" id="1.20.1560.10">
    <property type="entry name" value="ABC transporter type 1, transmembrane domain"/>
    <property type="match status" value="1"/>
</dbReference>
<sequence length="592" mass="60619">MTSLRARIAADPLVRIAPLLEVRKLRVAVAVARGFLALGSAVGLAAVAAWLIARASQMPPVLELSVATVAVRTFGIGRGVARYLERLASHDVALRGMTSLRARLYENLAEGPGAALAQVRRGDLLARVGTDVDDVGDVVVRAVIPAGVAACVSLLAVGIVGVFLPSAGVILLLCLLLAGGLAPWLSARAAAITEERSSTARAEMAARTVELLENAGPAQVDGSLEPRMRGLARTDRDLTAAADEGARTAAVAAALQTIAVGLAVVGALALGIPAVAAGTLAPVELAVVVLTPLAAFEGVGLLPAAAVQVRRSRKAASRLLELLDETAEARPSESRSATEATDSTDSTGSTDEGIRTTALVAGWDGHPVVTADLTLAPGRTVGLVGPSGVGKSTLLATLAGLIPPVDGTVGVDGLDLAGRHPEVLMVAEDGHVFATTILENLRVARGDVTEADAHAVLDRVGLTEWVDALPRGLDTLLGPDGATVSGGERRRLLIARALLSPARYLLVDEPTEHLDPATADALLRVLVDESHRGGRGIVVATHRLTGLEQADEVIALRADPTGPANVAARGTQAAVAASNADYAWALAQESAR</sequence>
<dbReference type="NCBIfam" id="TIGR02868">
    <property type="entry name" value="CydC"/>
    <property type="match status" value="1"/>
</dbReference>
<dbReference type="GO" id="GO:0045454">
    <property type="term" value="P:cell redox homeostasis"/>
    <property type="evidence" value="ECO:0007669"/>
    <property type="project" value="InterPro"/>
</dbReference>
<reference evidence="11 12" key="1">
    <citation type="submission" date="2016-10" db="EMBL/GenBank/DDBJ databases">
        <authorList>
            <person name="de Groot N.N."/>
        </authorList>
    </citation>
    <scope>NUCLEOTIDE SEQUENCE [LARGE SCALE GENOMIC DNA]</scope>
    <source>
        <strain evidence="11 12">DSM 22126</strain>
    </source>
</reference>
<dbReference type="InterPro" id="IPR014223">
    <property type="entry name" value="ABC_CydC/D"/>
</dbReference>
<feature type="transmembrane region" description="Helical" evidence="8">
    <location>
        <begin position="27"/>
        <end position="53"/>
    </location>
</feature>
<keyword evidence="3" id="KW-0547">Nucleotide-binding</keyword>
<evidence type="ECO:0000313" key="12">
    <source>
        <dbReference type="Proteomes" id="UP000185663"/>
    </source>
</evidence>
<keyword evidence="5 8" id="KW-1133">Transmembrane helix</keyword>